<dbReference type="OrthoDB" id="62952at2759"/>
<proteinExistence type="predicted"/>
<sequence>MDGLPILPRRTPVDSMGYLNYPAEILNQIYRMVLVDKRQILCFLCSTDPAFRAIVLKHAVDWPPGLHIGMLDWTHLFDERYFVTSSGLSTQFLRVCKKIWREGSSVLYGNLKIAMRWTPTLDPCLDSFFKHNIQYVLAWADIVYPSSCELWPTLSKSWKPFDLLHWGFAHPTESWETDRSTLRRIREQRLSETGRRGQRARIRSANF</sequence>
<evidence type="ECO:0000313" key="2">
    <source>
        <dbReference type="Proteomes" id="UP000077002"/>
    </source>
</evidence>
<dbReference type="GeneID" id="34605562"/>
<name>A0A177EVD1_9EURO</name>
<keyword evidence="2" id="KW-1185">Reference proteome</keyword>
<evidence type="ECO:0000313" key="1">
    <source>
        <dbReference type="EMBL" id="OAG35371.1"/>
    </source>
</evidence>
<organism evidence="1 2">
    <name type="scientific">Fonsecaea monophora</name>
    <dbReference type="NCBI Taxonomy" id="254056"/>
    <lineage>
        <taxon>Eukaryota</taxon>
        <taxon>Fungi</taxon>
        <taxon>Dikarya</taxon>
        <taxon>Ascomycota</taxon>
        <taxon>Pezizomycotina</taxon>
        <taxon>Eurotiomycetes</taxon>
        <taxon>Chaetothyriomycetidae</taxon>
        <taxon>Chaetothyriales</taxon>
        <taxon>Herpotrichiellaceae</taxon>
        <taxon>Fonsecaea</taxon>
    </lineage>
</organism>
<comment type="caution">
    <text evidence="1">The sequence shown here is derived from an EMBL/GenBank/DDBJ whole genome shotgun (WGS) entry which is preliminary data.</text>
</comment>
<accession>A0A177EVD1</accession>
<dbReference type="EMBL" id="LVKK01000120">
    <property type="protein sequence ID" value="OAG35371.1"/>
    <property type="molecule type" value="Genomic_DNA"/>
</dbReference>
<gene>
    <name evidence="1" type="ORF">AYO21_10442</name>
</gene>
<dbReference type="Proteomes" id="UP000077002">
    <property type="component" value="Unassembled WGS sequence"/>
</dbReference>
<dbReference type="AlphaFoldDB" id="A0A177EVD1"/>
<reference evidence="1 2" key="1">
    <citation type="submission" date="2016-03" db="EMBL/GenBank/DDBJ databases">
        <title>Draft genome sequence of the Fonsecaea monophora CBS 269.37.</title>
        <authorList>
            <person name="Bombassaro A."/>
            <person name="Vinicius W.A."/>
            <person name="De Hoog S."/>
            <person name="Sun J."/>
            <person name="Souza E.M."/>
            <person name="Raittz R.T."/>
            <person name="Costa F."/>
            <person name="Leao A.C."/>
            <person name="Tadra-Sfeir M.Z."/>
            <person name="Baura V."/>
            <person name="Balsanelli E."/>
            <person name="Pedrosa F.O."/>
            <person name="Moreno L.F."/>
            <person name="Steffens M.B."/>
            <person name="Xi L."/>
            <person name="Bocca A.L."/>
            <person name="Felipe M.S."/>
            <person name="Teixeira M."/>
            <person name="Telles Filho F.Q."/>
            <person name="Azevedo C.M."/>
            <person name="Gomes R."/>
            <person name="Vicente V.A."/>
        </authorList>
    </citation>
    <scope>NUCLEOTIDE SEQUENCE [LARGE SCALE GENOMIC DNA]</scope>
    <source>
        <strain evidence="1 2">CBS 269.37</strain>
    </source>
</reference>
<dbReference type="RefSeq" id="XP_022507323.1">
    <property type="nucleotide sequence ID" value="XM_022660361.1"/>
</dbReference>
<protein>
    <submittedName>
        <fullName evidence="1">Uncharacterized protein</fullName>
    </submittedName>
</protein>